<dbReference type="EnsemblPlants" id="ORUFI10G13100.2">
    <property type="protein sequence ID" value="ORUFI10G13100.2"/>
    <property type="gene ID" value="ORUFI10G13100"/>
</dbReference>
<evidence type="ECO:0000256" key="1">
    <source>
        <dbReference type="SAM" id="MobiDB-lite"/>
    </source>
</evidence>
<organism evidence="2 3">
    <name type="scientific">Oryza rufipogon</name>
    <name type="common">Brownbeard rice</name>
    <name type="synonym">Asian wild rice</name>
    <dbReference type="NCBI Taxonomy" id="4529"/>
    <lineage>
        <taxon>Eukaryota</taxon>
        <taxon>Viridiplantae</taxon>
        <taxon>Streptophyta</taxon>
        <taxon>Embryophyta</taxon>
        <taxon>Tracheophyta</taxon>
        <taxon>Spermatophyta</taxon>
        <taxon>Magnoliopsida</taxon>
        <taxon>Liliopsida</taxon>
        <taxon>Poales</taxon>
        <taxon>Poaceae</taxon>
        <taxon>BOP clade</taxon>
        <taxon>Oryzoideae</taxon>
        <taxon>Oryzeae</taxon>
        <taxon>Oryzinae</taxon>
        <taxon>Oryza</taxon>
    </lineage>
</organism>
<dbReference type="HOGENOM" id="CLU_1380090_0_0_1"/>
<feature type="compositionally biased region" description="Low complexity" evidence="1">
    <location>
        <begin position="79"/>
        <end position="91"/>
    </location>
</feature>
<evidence type="ECO:0000313" key="2">
    <source>
        <dbReference type="EnsemblPlants" id="ORUFI10G13100.2"/>
    </source>
</evidence>
<proteinExistence type="predicted"/>
<reference evidence="2" key="2">
    <citation type="submission" date="2015-06" db="UniProtKB">
        <authorList>
            <consortium name="EnsemblPlants"/>
        </authorList>
    </citation>
    <scope>IDENTIFICATION</scope>
</reference>
<sequence>MSSPPLRISTAGDALPLRRSPSPSPHRRHPSLSAPFLLSHGPRRRAAPSFCRRRPPPSRRRPLLSDIIVFSGTVEATPSVSASATTSSLRRTVGRSPSRHDLGAAGDGTALSSGRHLLSGEHAAFPLLPSSCKARLGFSSLLPFPSSPPSLFSPCGFLSREHSTARSPRFPPPLPFFGLALIAREPTIVGEEIFWGAK</sequence>
<feature type="compositionally biased region" description="Basic residues" evidence="1">
    <location>
        <begin position="41"/>
        <end position="62"/>
    </location>
</feature>
<name>A0A0E0R033_ORYRU</name>
<dbReference type="Proteomes" id="UP000008022">
    <property type="component" value="Unassembled WGS sequence"/>
</dbReference>
<reference evidence="3" key="1">
    <citation type="submission" date="2013-06" db="EMBL/GenBank/DDBJ databases">
        <authorList>
            <person name="Zhao Q."/>
        </authorList>
    </citation>
    <scope>NUCLEOTIDE SEQUENCE</scope>
    <source>
        <strain evidence="3">cv. W1943</strain>
    </source>
</reference>
<protein>
    <submittedName>
        <fullName evidence="2">Uncharacterized protein</fullName>
    </submittedName>
</protein>
<evidence type="ECO:0000313" key="3">
    <source>
        <dbReference type="Proteomes" id="UP000008022"/>
    </source>
</evidence>
<dbReference type="Gramene" id="ORUFI10G13100.2">
    <property type="protein sequence ID" value="ORUFI10G13100.2"/>
    <property type="gene ID" value="ORUFI10G13100"/>
</dbReference>
<accession>A0A0E0R033</accession>
<feature type="region of interest" description="Disordered" evidence="1">
    <location>
        <begin position="79"/>
        <end position="108"/>
    </location>
</feature>
<feature type="region of interest" description="Disordered" evidence="1">
    <location>
        <begin position="1"/>
        <end position="63"/>
    </location>
</feature>
<keyword evidence="3" id="KW-1185">Reference proteome</keyword>
<dbReference type="AlphaFoldDB" id="A0A0E0R033"/>